<accession>A0A2T0XNH8</accession>
<dbReference type="Proteomes" id="UP000252733">
    <property type="component" value="Unassembled WGS sequence"/>
</dbReference>
<dbReference type="EMBL" id="QPIZ01000014">
    <property type="protein sequence ID" value="RCW32709.1"/>
    <property type="molecule type" value="Genomic_DNA"/>
</dbReference>
<dbReference type="RefSeq" id="WP_181256405.1">
    <property type="nucleotide sequence ID" value="NZ_PVTS01000005.1"/>
</dbReference>
<proteinExistence type="predicted"/>
<reference evidence="1 2" key="1">
    <citation type="submission" date="2018-07" db="EMBL/GenBank/DDBJ databases">
        <title>Freshwater and sediment microbial communities from various areas in North America, analyzing microbe dynamics in response to fracking.</title>
        <authorList>
            <person name="Lamendella R."/>
        </authorList>
    </citation>
    <scope>NUCLEOTIDE SEQUENCE [LARGE SCALE GENOMIC DNA]</scope>
    <source>
        <strain evidence="1 2">160A</strain>
    </source>
</reference>
<protein>
    <submittedName>
        <fullName evidence="1">Uncharacterized protein</fullName>
    </submittedName>
</protein>
<comment type="caution">
    <text evidence="1">The sequence shown here is derived from an EMBL/GenBank/DDBJ whole genome shotgun (WGS) entry which is preliminary data.</text>
</comment>
<evidence type="ECO:0000313" key="1">
    <source>
        <dbReference type="EMBL" id="RCW32709.1"/>
    </source>
</evidence>
<organism evidence="1 2">
    <name type="scientific">Marinilabilia salmonicolor</name>
    <dbReference type="NCBI Taxonomy" id="989"/>
    <lineage>
        <taxon>Bacteria</taxon>
        <taxon>Pseudomonadati</taxon>
        <taxon>Bacteroidota</taxon>
        <taxon>Bacteroidia</taxon>
        <taxon>Marinilabiliales</taxon>
        <taxon>Marinilabiliaceae</taxon>
        <taxon>Marinilabilia</taxon>
    </lineage>
</organism>
<keyword evidence="2" id="KW-1185">Reference proteome</keyword>
<evidence type="ECO:0000313" key="2">
    <source>
        <dbReference type="Proteomes" id="UP000252733"/>
    </source>
</evidence>
<gene>
    <name evidence="1" type="ORF">DFO77_11435</name>
</gene>
<name>A0A2T0XNH8_9BACT</name>
<sequence>MSNILVVIGLAILFVGLAFAGLAVKSFFKKDATLRTCSGGSCGCHSSADSCQTEVAR</sequence>
<dbReference type="AlphaFoldDB" id="A0A2T0XNH8"/>